<accession>A0A818T263</accession>
<dbReference type="EMBL" id="CAJNYV010004568">
    <property type="protein sequence ID" value="CAF3680974.1"/>
    <property type="molecule type" value="Genomic_DNA"/>
</dbReference>
<dbReference type="Proteomes" id="UP000663865">
    <property type="component" value="Unassembled WGS sequence"/>
</dbReference>
<dbReference type="SUPFAM" id="SSF52540">
    <property type="entry name" value="P-loop containing nucleoside triphosphate hydrolases"/>
    <property type="match status" value="1"/>
</dbReference>
<evidence type="ECO:0000313" key="2">
    <source>
        <dbReference type="Proteomes" id="UP000663865"/>
    </source>
</evidence>
<dbReference type="Gene3D" id="3.40.50.300">
    <property type="entry name" value="P-loop containing nucleotide triphosphate hydrolases"/>
    <property type="match status" value="1"/>
</dbReference>
<organism evidence="1 2">
    <name type="scientific">Rotaria socialis</name>
    <dbReference type="NCBI Taxonomy" id="392032"/>
    <lineage>
        <taxon>Eukaryota</taxon>
        <taxon>Metazoa</taxon>
        <taxon>Spiralia</taxon>
        <taxon>Gnathifera</taxon>
        <taxon>Rotifera</taxon>
        <taxon>Eurotatoria</taxon>
        <taxon>Bdelloidea</taxon>
        <taxon>Philodinida</taxon>
        <taxon>Philodinidae</taxon>
        <taxon>Rotaria</taxon>
    </lineage>
</organism>
<gene>
    <name evidence="1" type="ORF">KIK155_LOCUS25332</name>
</gene>
<name>A0A818T263_9BILA</name>
<protein>
    <submittedName>
        <fullName evidence="1">Uncharacterized protein</fullName>
    </submittedName>
</protein>
<dbReference type="AlphaFoldDB" id="A0A818T263"/>
<sequence length="339" mass="37721">MDQEEMLSDTVRKNLQDLRRYVDNQDASSANRCLAELLKKIRPLHVQEIQRLIDKAKAAAKVIEDQDVILLIGETGTGKSTTIQFLAGCQMEKKKVEVENGRFLEHVEAVEPIKNPELRRIISSPRNKSETRYITPVTVPLRDIFGSHETGEFIICDAPGFGDTAGPEVDIANGVGVIEAIRGCKSVKILALSSYKSLGDRGQGIQKLTHLLINMMRDIEDRLGSIFYGFTKYPSSSDISALLIDVKISKVDTDPLLRSDSAFVAVLTDMINKTKVGVEKIDPLSGDPKRTIERLKQVRGIMYPRDVFQFSMSENTQACIASQKSCSCEALLEQCEDIE</sequence>
<comment type="caution">
    <text evidence="1">The sequence shown here is derived from an EMBL/GenBank/DDBJ whole genome shotgun (WGS) entry which is preliminary data.</text>
</comment>
<evidence type="ECO:0000313" key="1">
    <source>
        <dbReference type="EMBL" id="CAF3680974.1"/>
    </source>
</evidence>
<reference evidence="1" key="1">
    <citation type="submission" date="2021-02" db="EMBL/GenBank/DDBJ databases">
        <authorList>
            <person name="Nowell W R."/>
        </authorList>
    </citation>
    <scope>NUCLEOTIDE SEQUENCE</scope>
</reference>
<dbReference type="InterPro" id="IPR027417">
    <property type="entry name" value="P-loop_NTPase"/>
</dbReference>
<proteinExistence type="predicted"/>